<evidence type="ECO:0000313" key="3">
    <source>
        <dbReference type="Proteomes" id="UP000214646"/>
    </source>
</evidence>
<evidence type="ECO:0000313" key="2">
    <source>
        <dbReference type="EMBL" id="OWK40579.1"/>
    </source>
</evidence>
<reference evidence="3" key="1">
    <citation type="submission" date="2017-06" db="EMBL/GenBank/DDBJ databases">
        <title>Genome analysis of Fimbriiglobus ruber SP5, the first member of the order Planctomycetales with confirmed chitinolytic capability.</title>
        <authorList>
            <person name="Ravin N.V."/>
            <person name="Rakitin A.L."/>
            <person name="Ivanova A.A."/>
            <person name="Beletsky A.V."/>
            <person name="Kulichevskaya I.S."/>
            <person name="Mardanov A.V."/>
            <person name="Dedysh S.N."/>
        </authorList>
    </citation>
    <scope>NUCLEOTIDE SEQUENCE [LARGE SCALE GENOMIC DNA]</scope>
    <source>
        <strain evidence="3">SP5</strain>
    </source>
</reference>
<accession>A0A225DTR6</accession>
<gene>
    <name evidence="2" type="ORF">FRUB_05498</name>
</gene>
<organism evidence="2 3">
    <name type="scientific">Fimbriiglobus ruber</name>
    <dbReference type="NCBI Taxonomy" id="1908690"/>
    <lineage>
        <taxon>Bacteria</taxon>
        <taxon>Pseudomonadati</taxon>
        <taxon>Planctomycetota</taxon>
        <taxon>Planctomycetia</taxon>
        <taxon>Gemmatales</taxon>
        <taxon>Gemmataceae</taxon>
        <taxon>Fimbriiglobus</taxon>
    </lineage>
</organism>
<proteinExistence type="predicted"/>
<evidence type="ECO:0008006" key="4">
    <source>
        <dbReference type="Google" id="ProtNLM"/>
    </source>
</evidence>
<feature type="signal peptide" evidence="1">
    <location>
        <begin position="1"/>
        <end position="20"/>
    </location>
</feature>
<protein>
    <recommendedName>
        <fullName evidence="4">Methane oxygenase PmoA</fullName>
    </recommendedName>
</protein>
<name>A0A225DTR6_9BACT</name>
<dbReference type="Proteomes" id="UP000214646">
    <property type="component" value="Unassembled WGS sequence"/>
</dbReference>
<comment type="caution">
    <text evidence="2">The sequence shown here is derived from an EMBL/GenBank/DDBJ whole genome shotgun (WGS) entry which is preliminary data.</text>
</comment>
<dbReference type="AlphaFoldDB" id="A0A225DTR6"/>
<feature type="chain" id="PRO_5012578631" description="Methane oxygenase PmoA" evidence="1">
    <location>
        <begin position="21"/>
        <end position="347"/>
    </location>
</feature>
<dbReference type="OrthoDB" id="242279at2"/>
<evidence type="ECO:0000256" key="1">
    <source>
        <dbReference type="SAM" id="SignalP"/>
    </source>
</evidence>
<keyword evidence="1" id="KW-0732">Signal</keyword>
<dbReference type="Pfam" id="PF14100">
    <property type="entry name" value="DUF6807"/>
    <property type="match status" value="1"/>
</dbReference>
<dbReference type="InterPro" id="IPR029475">
    <property type="entry name" value="DUF6807"/>
</dbReference>
<sequence>MLRSLLSALALILLPYAARANDPAVRIVKGETELELHAGTEMVAKYQYAGTVRVEKGDGTKPLAKPFFWPLNAPGGVPVTRAYPMVRGTTGETTDHFHQKSGWFCHGDVIPEGLTLAVKSSDKHVQGVDFWSETPGHGRIVCTDVGAPKTTSGVHASIATTNEWRAPDGQKVLDESRTIHLVQFPAGRLIVLDIELTASVCPITFGDTKEGAMGVRVNDAIRAEPKAKTGGVLANSAGKSGEKDVWGYEADWCDYSGTIDGKAAGIAVFDAPTNPDRSAWHARGYGLMAANPFGRDHSGFPSRKGKTDLVKIAKGDKLKLRYGIYTHTGDAAAGGVASAYKTFAEMK</sequence>
<keyword evidence="3" id="KW-1185">Reference proteome</keyword>
<dbReference type="RefSeq" id="WP_088256477.1">
    <property type="nucleotide sequence ID" value="NZ_NIDE01000008.1"/>
</dbReference>
<dbReference type="EMBL" id="NIDE01000008">
    <property type="protein sequence ID" value="OWK40579.1"/>
    <property type="molecule type" value="Genomic_DNA"/>
</dbReference>